<reference evidence="1 2" key="1">
    <citation type="submission" date="2010-01" db="EMBL/GenBank/DDBJ databases">
        <authorList>
            <person name="Weinstock G."/>
            <person name="Sodergren E."/>
            <person name="Clifton S."/>
            <person name="Fulton L."/>
            <person name="Fulton B."/>
            <person name="Courtney L."/>
            <person name="Fronick C."/>
            <person name="Harrison M."/>
            <person name="Strong C."/>
            <person name="Farmer C."/>
            <person name="Delahaunty K."/>
            <person name="Markovic C."/>
            <person name="Hall O."/>
            <person name="Minx P."/>
            <person name="Tomlinson C."/>
            <person name="Mitreva M."/>
            <person name="Nelson J."/>
            <person name="Hou S."/>
            <person name="Wollam A."/>
            <person name="Pepin K.H."/>
            <person name="Johnson M."/>
            <person name="Bhonagiri V."/>
            <person name="Nash W.E."/>
            <person name="Warren W."/>
            <person name="Chinwalla A."/>
            <person name="Mardis E.R."/>
            <person name="Wilson R.K."/>
        </authorList>
    </citation>
    <scope>NUCLEOTIDE SEQUENCE [LARGE SCALE GENOMIC DNA]</scope>
    <source>
        <strain evidence="1 2">DSM 13479</strain>
    </source>
</reference>
<dbReference type="EMBL" id="ACIO01000972">
    <property type="protein sequence ID" value="EFC94699.1"/>
    <property type="molecule type" value="Genomic_DNA"/>
</dbReference>
<dbReference type="SUPFAM" id="SSF74650">
    <property type="entry name" value="Galactose mutarotase-like"/>
    <property type="match status" value="1"/>
</dbReference>
<dbReference type="InterPro" id="IPR014718">
    <property type="entry name" value="GH-type_carb-bd"/>
</dbReference>
<sequence length="97" mass="11154">YVLRGFGYRKAAELRHVESGRRMEVYTDQPGIQIYTGNHFDGSLACKGGVHYQRYAGICFETQGFPDAVNRSHFPGCIVRKNTVFTSRTTYRFHMEP</sequence>
<evidence type="ECO:0008006" key="3">
    <source>
        <dbReference type="Google" id="ProtNLM"/>
    </source>
</evidence>
<dbReference type="InterPro" id="IPR008183">
    <property type="entry name" value="Aldose_1/G6P_1-epimerase"/>
</dbReference>
<dbReference type="HOGENOM" id="CLU_2338429_0_0_9"/>
<dbReference type="GO" id="GO:0033499">
    <property type="term" value="P:galactose catabolic process via UDP-galactose, Leloir pathway"/>
    <property type="evidence" value="ECO:0007669"/>
    <property type="project" value="TreeGrafter"/>
</dbReference>
<feature type="non-terminal residue" evidence="1">
    <location>
        <position position="1"/>
    </location>
</feature>
<comment type="caution">
    <text evidence="1">The sequence shown here is derived from an EMBL/GenBank/DDBJ whole genome shotgun (WGS) entry which is preliminary data.</text>
</comment>
<organism evidence="1 2">
    <name type="scientific">Hungatella hathewayi DSM 13479</name>
    <dbReference type="NCBI Taxonomy" id="566550"/>
    <lineage>
        <taxon>Bacteria</taxon>
        <taxon>Bacillati</taxon>
        <taxon>Bacillota</taxon>
        <taxon>Clostridia</taxon>
        <taxon>Lachnospirales</taxon>
        <taxon>Lachnospiraceae</taxon>
        <taxon>Hungatella</taxon>
    </lineage>
</organism>
<dbReference type="GO" id="GO:0006006">
    <property type="term" value="P:glucose metabolic process"/>
    <property type="evidence" value="ECO:0007669"/>
    <property type="project" value="TreeGrafter"/>
</dbReference>
<protein>
    <recommendedName>
        <fullName evidence="3">Aldose 1-epimerase</fullName>
    </recommendedName>
</protein>
<dbReference type="PANTHER" id="PTHR10091:SF0">
    <property type="entry name" value="GALACTOSE MUTAROTASE"/>
    <property type="match status" value="1"/>
</dbReference>
<dbReference type="PANTHER" id="PTHR10091">
    <property type="entry name" value="ALDOSE-1-EPIMERASE"/>
    <property type="match status" value="1"/>
</dbReference>
<accession>D3AU08</accession>
<evidence type="ECO:0000313" key="1">
    <source>
        <dbReference type="EMBL" id="EFC94699.1"/>
    </source>
</evidence>
<proteinExistence type="predicted"/>
<dbReference type="Gene3D" id="2.70.98.10">
    <property type="match status" value="1"/>
</dbReference>
<name>D3AU08_9FIRM</name>
<dbReference type="InterPro" id="IPR011013">
    <property type="entry name" value="Gal_mutarotase_sf_dom"/>
</dbReference>
<dbReference type="GO" id="GO:0004034">
    <property type="term" value="F:aldose 1-epimerase activity"/>
    <property type="evidence" value="ECO:0007669"/>
    <property type="project" value="TreeGrafter"/>
</dbReference>
<dbReference type="Proteomes" id="UP000004968">
    <property type="component" value="Unassembled WGS sequence"/>
</dbReference>
<dbReference type="GO" id="GO:0030246">
    <property type="term" value="F:carbohydrate binding"/>
    <property type="evidence" value="ECO:0007669"/>
    <property type="project" value="InterPro"/>
</dbReference>
<evidence type="ECO:0000313" key="2">
    <source>
        <dbReference type="Proteomes" id="UP000004968"/>
    </source>
</evidence>
<dbReference type="AlphaFoldDB" id="D3AU08"/>
<dbReference type="Pfam" id="PF01263">
    <property type="entry name" value="Aldose_epim"/>
    <property type="match status" value="1"/>
</dbReference>
<gene>
    <name evidence="1" type="ORF">CLOSTHATH_07122</name>
</gene>